<dbReference type="InterPro" id="IPR027304">
    <property type="entry name" value="Trigger_fact/SurA_dom_sf"/>
</dbReference>
<evidence type="ECO:0000313" key="2">
    <source>
        <dbReference type="EMBL" id="VAW44985.1"/>
    </source>
</evidence>
<reference evidence="2" key="1">
    <citation type="submission" date="2018-06" db="EMBL/GenBank/DDBJ databases">
        <authorList>
            <person name="Zhirakovskaya E."/>
        </authorList>
    </citation>
    <scope>NUCLEOTIDE SEQUENCE</scope>
</reference>
<accession>A0A3B0VN93</accession>
<sequence length="320" mass="36532">MQKQRTFVCWLFCFLLVFIFSSGSVLSSEGEKQKLFATVDGYDISEAVYLSALQVEAKKRYYHGRITDERLAELKKDVARDLIDQVLLIHEAERLGLVPDVKKVDLALDQFDQRYAKDEAWRKDRGRVLPLLRKQFESRELVALLEAKTRSDFVLNEDLKKSFYDANPELFVFPERKKISLILKKVSPSASSEKWQSAEELLASLADRVVSGESFSDLAKEYSDDETAFQGGDMGYQHKGMLHGDVEKAMNELSIGVVSQPIRLLQGYALVRVEEVLPAQVISYVDSEPQVVQLLSRKLSDERWIGLLSKLRNDATVIRF</sequence>
<evidence type="ECO:0000259" key="1">
    <source>
        <dbReference type="PROSITE" id="PS50198"/>
    </source>
</evidence>
<dbReference type="Gene3D" id="1.10.8.1040">
    <property type="match status" value="1"/>
</dbReference>
<name>A0A3B0VN93_9ZZZZ</name>
<dbReference type="GO" id="GO:0003755">
    <property type="term" value="F:peptidyl-prolyl cis-trans isomerase activity"/>
    <property type="evidence" value="ECO:0007669"/>
    <property type="project" value="InterPro"/>
</dbReference>
<dbReference type="SUPFAM" id="SSF54534">
    <property type="entry name" value="FKBP-like"/>
    <property type="match status" value="1"/>
</dbReference>
<dbReference type="InterPro" id="IPR023058">
    <property type="entry name" value="PPIase_PpiC_CS"/>
</dbReference>
<feature type="domain" description="PpiC" evidence="1">
    <location>
        <begin position="174"/>
        <end position="275"/>
    </location>
</feature>
<dbReference type="SUPFAM" id="SSF109998">
    <property type="entry name" value="Triger factor/SurA peptide-binding domain-like"/>
    <property type="match status" value="1"/>
</dbReference>
<dbReference type="AlphaFoldDB" id="A0A3B0VN93"/>
<dbReference type="InterPro" id="IPR050245">
    <property type="entry name" value="PrsA_foldase"/>
</dbReference>
<dbReference type="PROSITE" id="PS50198">
    <property type="entry name" value="PPIC_PPIASE_2"/>
    <property type="match status" value="1"/>
</dbReference>
<dbReference type="Gene3D" id="3.10.50.40">
    <property type="match status" value="1"/>
</dbReference>
<protein>
    <recommendedName>
        <fullName evidence="1">PpiC domain-containing protein</fullName>
    </recommendedName>
</protein>
<proteinExistence type="predicted"/>
<dbReference type="InterPro" id="IPR000297">
    <property type="entry name" value="PPIase_PpiC"/>
</dbReference>
<dbReference type="Pfam" id="PF00639">
    <property type="entry name" value="Rotamase"/>
    <property type="match status" value="1"/>
</dbReference>
<dbReference type="Pfam" id="PF13624">
    <property type="entry name" value="SurA_N_3"/>
    <property type="match status" value="1"/>
</dbReference>
<gene>
    <name evidence="2" type="ORF">MNBD_GAMMA04-2234</name>
</gene>
<dbReference type="InterPro" id="IPR046357">
    <property type="entry name" value="PPIase_dom_sf"/>
</dbReference>
<dbReference type="PANTHER" id="PTHR47245:SF2">
    <property type="entry name" value="PEPTIDYL-PROLYL CIS-TRANS ISOMERASE HP_0175-RELATED"/>
    <property type="match status" value="1"/>
</dbReference>
<dbReference type="EMBL" id="UOFB01000067">
    <property type="protein sequence ID" value="VAW44985.1"/>
    <property type="molecule type" value="Genomic_DNA"/>
</dbReference>
<organism evidence="2">
    <name type="scientific">hydrothermal vent metagenome</name>
    <dbReference type="NCBI Taxonomy" id="652676"/>
    <lineage>
        <taxon>unclassified sequences</taxon>
        <taxon>metagenomes</taxon>
        <taxon>ecological metagenomes</taxon>
    </lineage>
</organism>
<dbReference type="PROSITE" id="PS01096">
    <property type="entry name" value="PPIC_PPIASE_1"/>
    <property type="match status" value="1"/>
</dbReference>
<dbReference type="PANTHER" id="PTHR47245">
    <property type="entry name" value="PEPTIDYLPROLYL ISOMERASE"/>
    <property type="match status" value="1"/>
</dbReference>